<dbReference type="RefSeq" id="WP_224605006.1">
    <property type="nucleotide sequence ID" value="NZ_JAIQXV010000002.1"/>
</dbReference>
<name>A0ABW1ZN02_9DEIO</name>
<sequence length="372" mass="42257">MSESPNNGADPRWTKEFTERLRQLELRPGRVIISLDQLHAEFTQVFAHRPGIPDRRVWLLDALRYAEQQGVIRLPTQKGKLWDPSGQPPLPSRVRRVAVPKPAREAWWRTRYWPPELEWLLDLETLDEAHDAFLLRVEQGLKECWFKDAAPLRHRSIQLTGDDKRLGVLLDGVLFKKGRLTPALLNCASDTLPLAHEVVGGPPVALVFENKEPYNLALAVLRALARRPYGVVAFGGGGSFQQSVRAFTDIQASELYRQRVGQPLQRIDYVGDLDWPGLAIAAQAARRAQEAGLPPVVPALGAYHAMLNALLDPRINCPEGLAVQDTKTHRRSHLTWLPEDLQKRIEPMLLNNRRVPEEMLTERSLRDWWATL</sequence>
<reference evidence="2" key="1">
    <citation type="journal article" date="2019" name="Int. J. Syst. Evol. Microbiol.">
        <title>The Global Catalogue of Microorganisms (GCM) 10K type strain sequencing project: providing services to taxonomists for standard genome sequencing and annotation.</title>
        <authorList>
            <consortium name="The Broad Institute Genomics Platform"/>
            <consortium name="The Broad Institute Genome Sequencing Center for Infectious Disease"/>
            <person name="Wu L."/>
            <person name="Ma J."/>
        </authorList>
    </citation>
    <scope>NUCLEOTIDE SEQUENCE [LARGE SCALE GENOMIC DNA]</scope>
    <source>
        <strain evidence="2">CCUG 63830</strain>
    </source>
</reference>
<evidence type="ECO:0008006" key="3">
    <source>
        <dbReference type="Google" id="ProtNLM"/>
    </source>
</evidence>
<evidence type="ECO:0000313" key="2">
    <source>
        <dbReference type="Proteomes" id="UP001596317"/>
    </source>
</evidence>
<dbReference type="EMBL" id="JBHSWB010000001">
    <property type="protein sequence ID" value="MFC6660847.1"/>
    <property type="molecule type" value="Genomic_DNA"/>
</dbReference>
<accession>A0ABW1ZN02</accession>
<proteinExistence type="predicted"/>
<comment type="caution">
    <text evidence="1">The sequence shown here is derived from an EMBL/GenBank/DDBJ whole genome shotgun (WGS) entry which is preliminary data.</text>
</comment>
<keyword evidence="2" id="KW-1185">Reference proteome</keyword>
<protein>
    <recommendedName>
        <fullName evidence="3">Wadjet protein JetD C-terminal domain-containing protein</fullName>
    </recommendedName>
</protein>
<dbReference type="Proteomes" id="UP001596317">
    <property type="component" value="Unassembled WGS sequence"/>
</dbReference>
<gene>
    <name evidence="1" type="ORF">ACFP90_11175</name>
</gene>
<evidence type="ECO:0000313" key="1">
    <source>
        <dbReference type="EMBL" id="MFC6660847.1"/>
    </source>
</evidence>
<organism evidence="1 2">
    <name type="scientific">Deinococcus multiflagellatus</name>
    <dbReference type="NCBI Taxonomy" id="1656887"/>
    <lineage>
        <taxon>Bacteria</taxon>
        <taxon>Thermotogati</taxon>
        <taxon>Deinococcota</taxon>
        <taxon>Deinococci</taxon>
        <taxon>Deinococcales</taxon>
        <taxon>Deinococcaceae</taxon>
        <taxon>Deinococcus</taxon>
    </lineage>
</organism>